<keyword evidence="1" id="KW-0805">Transcription regulation</keyword>
<proteinExistence type="predicted"/>
<dbReference type="Gene3D" id="1.10.10.10">
    <property type="entry name" value="Winged helix-like DNA-binding domain superfamily/Winged helix DNA-binding domain"/>
    <property type="match status" value="1"/>
</dbReference>
<evidence type="ECO:0000256" key="2">
    <source>
        <dbReference type="ARBA" id="ARBA00023125"/>
    </source>
</evidence>
<dbReference type="InterPro" id="IPR036390">
    <property type="entry name" value="WH_DNA-bd_sf"/>
</dbReference>
<keyword evidence="7" id="KW-1185">Reference proteome</keyword>
<dbReference type="Gene3D" id="3.30.450.40">
    <property type="match status" value="1"/>
</dbReference>
<accession>A0ABW2BA18</accession>
<dbReference type="InterPro" id="IPR014757">
    <property type="entry name" value="Tscrpt_reg_IclR_C"/>
</dbReference>
<feature type="domain" description="HTH iclR-type" evidence="4">
    <location>
        <begin position="16"/>
        <end position="77"/>
    </location>
</feature>
<evidence type="ECO:0000259" key="5">
    <source>
        <dbReference type="PROSITE" id="PS51078"/>
    </source>
</evidence>
<dbReference type="SMART" id="SM00346">
    <property type="entry name" value="HTH_ICLR"/>
    <property type="match status" value="1"/>
</dbReference>
<protein>
    <submittedName>
        <fullName evidence="6">Helix-turn-helix domain-containing protein</fullName>
    </submittedName>
</protein>
<comment type="caution">
    <text evidence="6">The sequence shown here is derived from an EMBL/GenBank/DDBJ whole genome shotgun (WGS) entry which is preliminary data.</text>
</comment>
<dbReference type="InterPro" id="IPR029016">
    <property type="entry name" value="GAF-like_dom_sf"/>
</dbReference>
<dbReference type="SUPFAM" id="SSF46785">
    <property type="entry name" value="Winged helix' DNA-binding domain"/>
    <property type="match status" value="1"/>
</dbReference>
<dbReference type="PROSITE" id="PS51077">
    <property type="entry name" value="HTH_ICLR"/>
    <property type="match status" value="1"/>
</dbReference>
<evidence type="ECO:0000256" key="3">
    <source>
        <dbReference type="ARBA" id="ARBA00023163"/>
    </source>
</evidence>
<evidence type="ECO:0000259" key="4">
    <source>
        <dbReference type="PROSITE" id="PS51077"/>
    </source>
</evidence>
<dbReference type="PANTHER" id="PTHR30136:SF23">
    <property type="entry name" value="DNA-BINDING TRANSCRIPTIONAL ACTIVATOR MHPR"/>
    <property type="match status" value="1"/>
</dbReference>
<dbReference type="EMBL" id="JBHSWG010000004">
    <property type="protein sequence ID" value="MFC6762589.1"/>
    <property type="molecule type" value="Genomic_DNA"/>
</dbReference>
<evidence type="ECO:0000313" key="6">
    <source>
        <dbReference type="EMBL" id="MFC6762589.1"/>
    </source>
</evidence>
<feature type="domain" description="IclR-ED" evidence="5">
    <location>
        <begin position="78"/>
        <end position="263"/>
    </location>
</feature>
<dbReference type="Proteomes" id="UP001596353">
    <property type="component" value="Unassembled WGS sequence"/>
</dbReference>
<dbReference type="InterPro" id="IPR036388">
    <property type="entry name" value="WH-like_DNA-bd_sf"/>
</dbReference>
<name>A0ABW2BA18_9RHOB</name>
<dbReference type="InterPro" id="IPR050707">
    <property type="entry name" value="HTH_MetabolicPath_Reg"/>
</dbReference>
<organism evidence="6 7">
    <name type="scientific">Sulfitobacter porphyrae</name>
    <dbReference type="NCBI Taxonomy" id="1246864"/>
    <lineage>
        <taxon>Bacteria</taxon>
        <taxon>Pseudomonadati</taxon>
        <taxon>Pseudomonadota</taxon>
        <taxon>Alphaproteobacteria</taxon>
        <taxon>Rhodobacterales</taxon>
        <taxon>Roseobacteraceae</taxon>
        <taxon>Sulfitobacter</taxon>
    </lineage>
</organism>
<reference evidence="7" key="1">
    <citation type="journal article" date="2019" name="Int. J. Syst. Evol. Microbiol.">
        <title>The Global Catalogue of Microorganisms (GCM) 10K type strain sequencing project: providing services to taxonomists for standard genome sequencing and annotation.</title>
        <authorList>
            <consortium name="The Broad Institute Genomics Platform"/>
            <consortium name="The Broad Institute Genome Sequencing Center for Infectious Disease"/>
            <person name="Wu L."/>
            <person name="Ma J."/>
        </authorList>
    </citation>
    <scope>NUCLEOTIDE SEQUENCE [LARGE SCALE GENOMIC DNA]</scope>
    <source>
        <strain evidence="7">CCUG 66188</strain>
    </source>
</reference>
<sequence>MRRSEKRREPISESSIRALQRGISVLQALNQLNGARPADIATVTEIPRPSVYRLLKTLEEMGLVSKDHFSNRWRPTLHVKSLSSGYRDEDWVCQIAVPHMVELGRDVLWPVDLAAFRNHQMEVRESTHQISPYSVNHGMVGRQMPLLETASGRAMLAFMPEDQRRALLSHVTEVTGMQEPFVMKDGALPVILARTRELGVGYRKGDFTPETASISAPIWYEDRILACLTLIWSTRSMSFERSLELYRGKLLRTADAISRDLVDKLSSEEIAELHASA</sequence>
<dbReference type="PANTHER" id="PTHR30136">
    <property type="entry name" value="HELIX-TURN-HELIX TRANSCRIPTIONAL REGULATOR, ICLR FAMILY"/>
    <property type="match status" value="1"/>
</dbReference>
<gene>
    <name evidence="6" type="ORF">ACFQFQ_28400</name>
</gene>
<dbReference type="Pfam" id="PF01614">
    <property type="entry name" value="IclR_C"/>
    <property type="match status" value="1"/>
</dbReference>
<keyword evidence="2" id="KW-0238">DNA-binding</keyword>
<dbReference type="InterPro" id="IPR005471">
    <property type="entry name" value="Tscrpt_reg_IclR_N"/>
</dbReference>
<evidence type="ECO:0000256" key="1">
    <source>
        <dbReference type="ARBA" id="ARBA00023015"/>
    </source>
</evidence>
<dbReference type="Pfam" id="PF09339">
    <property type="entry name" value="HTH_IclR"/>
    <property type="match status" value="1"/>
</dbReference>
<dbReference type="SUPFAM" id="SSF55781">
    <property type="entry name" value="GAF domain-like"/>
    <property type="match status" value="1"/>
</dbReference>
<dbReference type="PROSITE" id="PS51078">
    <property type="entry name" value="ICLR_ED"/>
    <property type="match status" value="1"/>
</dbReference>
<keyword evidence="3" id="KW-0804">Transcription</keyword>
<evidence type="ECO:0000313" key="7">
    <source>
        <dbReference type="Proteomes" id="UP001596353"/>
    </source>
</evidence>